<dbReference type="GO" id="GO:0016747">
    <property type="term" value="F:acyltransferase activity, transferring groups other than amino-acyl groups"/>
    <property type="evidence" value="ECO:0007669"/>
    <property type="project" value="InterPro"/>
</dbReference>
<dbReference type="PANTHER" id="PTHR43877">
    <property type="entry name" value="AMINOALKYLPHOSPHONATE N-ACETYLTRANSFERASE-RELATED-RELATED"/>
    <property type="match status" value="1"/>
</dbReference>
<dbReference type="KEGG" id="ark:D6B99_16760"/>
<proteinExistence type="predicted"/>
<keyword evidence="1 4" id="KW-0808">Transferase</keyword>
<dbReference type="Pfam" id="PF13673">
    <property type="entry name" value="Acetyltransf_10"/>
    <property type="match status" value="1"/>
</dbReference>
<dbReference type="CDD" id="cd04301">
    <property type="entry name" value="NAT_SF"/>
    <property type="match status" value="1"/>
</dbReference>
<dbReference type="InterPro" id="IPR000182">
    <property type="entry name" value="GNAT_dom"/>
</dbReference>
<evidence type="ECO:0000313" key="5">
    <source>
        <dbReference type="Proteomes" id="UP000266118"/>
    </source>
</evidence>
<reference evidence="4 5" key="1">
    <citation type="submission" date="2018-09" db="EMBL/GenBank/DDBJ databases">
        <title>Arachidicoccus sp. nov., a bacterium isolated from soil.</title>
        <authorList>
            <person name="Weon H.-Y."/>
            <person name="Kwon S.-W."/>
            <person name="Lee S.A."/>
        </authorList>
    </citation>
    <scope>NUCLEOTIDE SEQUENCE [LARGE SCALE GENOMIC DNA]</scope>
    <source>
        <strain evidence="4 5">KIS59-12</strain>
    </source>
</reference>
<dbReference type="InterPro" id="IPR050832">
    <property type="entry name" value="Bact_Acetyltransf"/>
</dbReference>
<evidence type="ECO:0000259" key="3">
    <source>
        <dbReference type="PROSITE" id="PS51186"/>
    </source>
</evidence>
<dbReference type="InterPro" id="IPR016181">
    <property type="entry name" value="Acyl_CoA_acyltransferase"/>
</dbReference>
<dbReference type="AlphaFoldDB" id="A0A386HTB9"/>
<protein>
    <submittedName>
        <fullName evidence="4">GNAT family N-acetyltransferase</fullName>
    </submittedName>
</protein>
<accession>A0A386HTB9</accession>
<dbReference type="SUPFAM" id="SSF55729">
    <property type="entry name" value="Acyl-CoA N-acyltransferases (Nat)"/>
    <property type="match status" value="1"/>
</dbReference>
<gene>
    <name evidence="4" type="ORF">D6B99_16760</name>
</gene>
<dbReference type="PROSITE" id="PS51186">
    <property type="entry name" value="GNAT"/>
    <property type="match status" value="1"/>
</dbReference>
<feature type="domain" description="N-acetyltransferase" evidence="3">
    <location>
        <begin position="3"/>
        <end position="143"/>
    </location>
</feature>
<evidence type="ECO:0000256" key="2">
    <source>
        <dbReference type="ARBA" id="ARBA00023315"/>
    </source>
</evidence>
<dbReference type="Proteomes" id="UP000266118">
    <property type="component" value="Chromosome"/>
</dbReference>
<evidence type="ECO:0000313" key="4">
    <source>
        <dbReference type="EMBL" id="AYD49125.1"/>
    </source>
</evidence>
<dbReference type="Gene3D" id="3.40.630.30">
    <property type="match status" value="1"/>
</dbReference>
<keyword evidence="5" id="KW-1185">Reference proteome</keyword>
<sequence>MAIQIIDYGTSDYDKMVLLRYQVLRKPLNLEFEENELDNDKKDTLIGCFENDKIMGCCILTKMDKGTMRLRQMAVHSGLQGKGVGRAILLFSENLARDFGYKKMIMHARADAVGFYKKLGYNTFDNEFIEVTLPHFMMEKKLNR</sequence>
<dbReference type="EMBL" id="CP032489">
    <property type="protein sequence ID" value="AYD49125.1"/>
    <property type="molecule type" value="Genomic_DNA"/>
</dbReference>
<dbReference type="OrthoDB" id="2352823at2"/>
<name>A0A386HTB9_9BACT</name>
<keyword evidence="2" id="KW-0012">Acyltransferase</keyword>
<organism evidence="4 5">
    <name type="scientific">Arachidicoccus soli</name>
    <dbReference type="NCBI Taxonomy" id="2341117"/>
    <lineage>
        <taxon>Bacteria</taxon>
        <taxon>Pseudomonadati</taxon>
        <taxon>Bacteroidota</taxon>
        <taxon>Chitinophagia</taxon>
        <taxon>Chitinophagales</taxon>
        <taxon>Chitinophagaceae</taxon>
        <taxon>Arachidicoccus</taxon>
    </lineage>
</organism>
<dbReference type="RefSeq" id="WP_119990549.1">
    <property type="nucleotide sequence ID" value="NZ_CP032489.1"/>
</dbReference>
<evidence type="ECO:0000256" key="1">
    <source>
        <dbReference type="ARBA" id="ARBA00022679"/>
    </source>
</evidence>